<dbReference type="Pfam" id="PF03462">
    <property type="entry name" value="PCRF"/>
    <property type="match status" value="1"/>
</dbReference>
<dbReference type="AlphaFoldDB" id="A0AAD5UF26"/>
<comment type="similarity">
    <text evidence="1">Belongs to the prokaryotic/mitochondrial release factor family.</text>
</comment>
<dbReference type="HAMAP" id="MF_00094">
    <property type="entry name" value="Rel_fac_2"/>
    <property type="match status" value="1"/>
</dbReference>
<dbReference type="PANTHER" id="PTHR43116:SF3">
    <property type="entry name" value="CLASS I PEPTIDE CHAIN RELEASE FACTOR"/>
    <property type="match status" value="1"/>
</dbReference>
<dbReference type="InterPro" id="IPR000352">
    <property type="entry name" value="Pep_chain_release_fac_I"/>
</dbReference>
<dbReference type="InterPro" id="IPR004374">
    <property type="entry name" value="PrfB"/>
</dbReference>
<dbReference type="SUPFAM" id="SSF75620">
    <property type="entry name" value="Release factor"/>
    <property type="match status" value="1"/>
</dbReference>
<dbReference type="PANTHER" id="PTHR43116">
    <property type="entry name" value="PEPTIDE CHAIN RELEASE FACTOR 2"/>
    <property type="match status" value="1"/>
</dbReference>
<dbReference type="InterPro" id="IPR005139">
    <property type="entry name" value="PCRF"/>
</dbReference>
<dbReference type="EMBL" id="JADGKB010000056">
    <property type="protein sequence ID" value="KAJ3256079.1"/>
    <property type="molecule type" value="Genomic_DNA"/>
</dbReference>
<dbReference type="GO" id="GO:0005739">
    <property type="term" value="C:mitochondrion"/>
    <property type="evidence" value="ECO:0007669"/>
    <property type="project" value="GOC"/>
</dbReference>
<dbReference type="Gene3D" id="3.30.70.1660">
    <property type="match status" value="1"/>
</dbReference>
<comment type="caution">
    <text evidence="4">The sequence shown here is derived from an EMBL/GenBank/DDBJ whole genome shotgun (WGS) entry which is preliminary data.</text>
</comment>
<protein>
    <recommendedName>
        <fullName evidence="3">Peptide chain release factor domain-containing protein</fullName>
    </recommendedName>
</protein>
<evidence type="ECO:0000313" key="5">
    <source>
        <dbReference type="Proteomes" id="UP001210925"/>
    </source>
</evidence>
<feature type="domain" description="Peptide chain release factor" evidence="3">
    <location>
        <begin position="92"/>
        <end position="202"/>
    </location>
</feature>
<dbReference type="GO" id="GO:0032543">
    <property type="term" value="P:mitochondrial translation"/>
    <property type="evidence" value="ECO:0007669"/>
    <property type="project" value="UniProtKB-ARBA"/>
</dbReference>
<proteinExistence type="inferred from homology"/>
<evidence type="ECO:0000256" key="2">
    <source>
        <dbReference type="ARBA" id="ARBA00022917"/>
    </source>
</evidence>
<evidence type="ECO:0000259" key="3">
    <source>
        <dbReference type="SMART" id="SM00937"/>
    </source>
</evidence>
<gene>
    <name evidence="4" type="ORF">HK103_005762</name>
</gene>
<keyword evidence="5" id="KW-1185">Reference proteome</keyword>
<sequence>MFKLINRCALKRFSTIKETMLEINVTSEKIKSNLKKLEPLITESKNQLSLLNPDLYWQDNQKLAIQQQQQKSKILADLDKYNNYNQQMVDFEELISDADEDMMNEILVDFKELDTKVYDYFLKQVLNEEGDFNDCFIEIRAGVGGVEACDWVQILTRMYERWGQLQGYESKVIDRVEGEIAGYKTATIQIKGEYAYGWAKNESGVHRFVRCSPFDSQNKRHTSFCNVSVSPAIDVEKTEIEIHPSELKIEVMRAQGAESAVRLTHLPTGITVFSQTEKSQHQNKKIGLELLKSKLYQLELKKKEMEKKNIYDSQEGIKWGNQIRNYVLHPYQMIKDTRSGYQRNDVDNCLDGDIQEFMVQNLLFEKNLV</sequence>
<evidence type="ECO:0000313" key="4">
    <source>
        <dbReference type="EMBL" id="KAJ3256079.1"/>
    </source>
</evidence>
<dbReference type="Gene3D" id="3.30.160.20">
    <property type="match status" value="1"/>
</dbReference>
<dbReference type="InterPro" id="IPR045853">
    <property type="entry name" value="Pep_chain_release_fac_I_sf"/>
</dbReference>
<organism evidence="4 5">
    <name type="scientific">Boothiomyces macroporosus</name>
    <dbReference type="NCBI Taxonomy" id="261099"/>
    <lineage>
        <taxon>Eukaryota</taxon>
        <taxon>Fungi</taxon>
        <taxon>Fungi incertae sedis</taxon>
        <taxon>Chytridiomycota</taxon>
        <taxon>Chytridiomycota incertae sedis</taxon>
        <taxon>Chytridiomycetes</taxon>
        <taxon>Rhizophydiales</taxon>
        <taxon>Terramycetaceae</taxon>
        <taxon>Boothiomyces</taxon>
    </lineage>
</organism>
<evidence type="ECO:0000256" key="1">
    <source>
        <dbReference type="ARBA" id="ARBA00010835"/>
    </source>
</evidence>
<dbReference type="Proteomes" id="UP001210925">
    <property type="component" value="Unassembled WGS sequence"/>
</dbReference>
<dbReference type="Pfam" id="PF00472">
    <property type="entry name" value="RF-1"/>
    <property type="match status" value="1"/>
</dbReference>
<keyword evidence="2" id="KW-0648">Protein biosynthesis</keyword>
<dbReference type="SMART" id="SM00937">
    <property type="entry name" value="PCRF"/>
    <property type="match status" value="1"/>
</dbReference>
<accession>A0AAD5UF26</accession>
<name>A0AAD5UF26_9FUNG</name>
<reference evidence="4" key="1">
    <citation type="submission" date="2020-05" db="EMBL/GenBank/DDBJ databases">
        <title>Phylogenomic resolution of chytrid fungi.</title>
        <authorList>
            <person name="Stajich J.E."/>
            <person name="Amses K."/>
            <person name="Simmons R."/>
            <person name="Seto K."/>
            <person name="Myers J."/>
            <person name="Bonds A."/>
            <person name="Quandt C.A."/>
            <person name="Barry K."/>
            <person name="Liu P."/>
            <person name="Grigoriev I."/>
            <person name="Longcore J.E."/>
            <person name="James T.Y."/>
        </authorList>
    </citation>
    <scope>NUCLEOTIDE SEQUENCE</scope>
    <source>
        <strain evidence="4">PLAUS21</strain>
    </source>
</reference>
<dbReference type="GO" id="GO:0016149">
    <property type="term" value="F:translation release factor activity, codon specific"/>
    <property type="evidence" value="ECO:0007669"/>
    <property type="project" value="InterPro"/>
</dbReference>